<dbReference type="Proteomes" id="UP000193067">
    <property type="component" value="Unassembled WGS sequence"/>
</dbReference>
<dbReference type="InterPro" id="IPR011333">
    <property type="entry name" value="SKP1/BTB/POZ_sf"/>
</dbReference>
<proteinExistence type="predicted"/>
<dbReference type="OrthoDB" id="2749506at2759"/>
<dbReference type="Gene3D" id="3.30.710.10">
    <property type="entry name" value="Potassium Channel Kv1.1, Chain A"/>
    <property type="match status" value="1"/>
</dbReference>
<dbReference type="SUPFAM" id="SSF54695">
    <property type="entry name" value="POZ domain"/>
    <property type="match status" value="1"/>
</dbReference>
<reference evidence="1 2" key="1">
    <citation type="journal article" date="2015" name="Biotechnol. Biofuels">
        <title>Enhanced degradation of softwood versus hardwood by the white-rot fungus Pycnoporus coccineus.</title>
        <authorList>
            <person name="Couturier M."/>
            <person name="Navarro D."/>
            <person name="Chevret D."/>
            <person name="Henrissat B."/>
            <person name="Piumi F."/>
            <person name="Ruiz-Duenas F.J."/>
            <person name="Martinez A.T."/>
            <person name="Grigoriev I.V."/>
            <person name="Riley R."/>
            <person name="Lipzen A."/>
            <person name="Berrin J.G."/>
            <person name="Master E.R."/>
            <person name="Rosso M.N."/>
        </authorList>
    </citation>
    <scope>NUCLEOTIDE SEQUENCE [LARGE SCALE GENOMIC DNA]</scope>
    <source>
        <strain evidence="1 2">BRFM310</strain>
    </source>
</reference>
<organism evidence="1 2">
    <name type="scientific">Trametes coccinea (strain BRFM310)</name>
    <name type="common">Pycnoporus coccineus</name>
    <dbReference type="NCBI Taxonomy" id="1353009"/>
    <lineage>
        <taxon>Eukaryota</taxon>
        <taxon>Fungi</taxon>
        <taxon>Dikarya</taxon>
        <taxon>Basidiomycota</taxon>
        <taxon>Agaricomycotina</taxon>
        <taxon>Agaricomycetes</taxon>
        <taxon>Polyporales</taxon>
        <taxon>Polyporaceae</taxon>
        <taxon>Trametes</taxon>
    </lineage>
</organism>
<evidence type="ECO:0008006" key="3">
    <source>
        <dbReference type="Google" id="ProtNLM"/>
    </source>
</evidence>
<keyword evidence="2" id="KW-1185">Reference proteome</keyword>
<dbReference type="STRING" id="1353009.A0A1Y2I979"/>
<name>A0A1Y2I979_TRAC3</name>
<feature type="non-terminal residue" evidence="1">
    <location>
        <position position="1"/>
    </location>
</feature>
<dbReference type="EMBL" id="KZ084182">
    <property type="protein sequence ID" value="OSC96441.1"/>
    <property type="molecule type" value="Genomic_DNA"/>
</dbReference>
<evidence type="ECO:0000313" key="2">
    <source>
        <dbReference type="Proteomes" id="UP000193067"/>
    </source>
</evidence>
<protein>
    <recommendedName>
        <fullName evidence="3">BTB domain-containing protein</fullName>
    </recommendedName>
</protein>
<feature type="non-terminal residue" evidence="1">
    <location>
        <position position="157"/>
    </location>
</feature>
<evidence type="ECO:0000313" key="1">
    <source>
        <dbReference type="EMBL" id="OSC96441.1"/>
    </source>
</evidence>
<gene>
    <name evidence="1" type="ORF">PYCCODRAFT_1356158</name>
</gene>
<sequence length="157" mass="18425">VQGTLFSIPRQYLECDSETFRTMFTLPQPNGAVEGRSEGHPLELRGLDVSEFKEFLRVLTARDVMWKDSNLRHVPSSWIPVLKLATMWQFDEIRKRAIEYLRLEDPVTRAMLARQYNIRGWLTKALWELSHRGHTLQHEDYIALGFDFAINVVHLNE</sequence>
<dbReference type="AlphaFoldDB" id="A0A1Y2I979"/>
<accession>A0A1Y2I979</accession>